<dbReference type="GO" id="GO:0000976">
    <property type="term" value="F:transcription cis-regulatory region binding"/>
    <property type="evidence" value="ECO:0007669"/>
    <property type="project" value="TreeGrafter"/>
</dbReference>
<dbReference type="InterPro" id="IPR028082">
    <property type="entry name" value="Peripla_BP_I"/>
</dbReference>
<dbReference type="SUPFAM" id="SSF53822">
    <property type="entry name" value="Periplasmic binding protein-like I"/>
    <property type="match status" value="1"/>
</dbReference>
<keyword evidence="3" id="KW-0804">Transcription</keyword>
<dbReference type="eggNOG" id="COG1609">
    <property type="taxonomic scope" value="Bacteria"/>
</dbReference>
<feature type="domain" description="HTH lacI-type" evidence="4">
    <location>
        <begin position="2"/>
        <end position="56"/>
    </location>
</feature>
<dbReference type="PATRIC" id="fig|1158607.3.peg.1179"/>
<dbReference type="STRING" id="160454.RV10_GL002281"/>
<dbReference type="HOGENOM" id="CLU_037628_14_0_9"/>
<dbReference type="EMBL" id="AJAQ01000011">
    <property type="protein sequence ID" value="EOH95234.1"/>
    <property type="molecule type" value="Genomic_DNA"/>
</dbReference>
<evidence type="ECO:0000313" key="6">
    <source>
        <dbReference type="Proteomes" id="UP000013782"/>
    </source>
</evidence>
<dbReference type="Pfam" id="PF00532">
    <property type="entry name" value="Peripla_BP_1"/>
    <property type="match status" value="1"/>
</dbReference>
<evidence type="ECO:0000256" key="1">
    <source>
        <dbReference type="ARBA" id="ARBA00023015"/>
    </source>
</evidence>
<dbReference type="AlphaFoldDB" id="R2T4P8"/>
<keyword evidence="1" id="KW-0805">Transcription regulation</keyword>
<evidence type="ECO:0000256" key="2">
    <source>
        <dbReference type="ARBA" id="ARBA00023125"/>
    </source>
</evidence>
<dbReference type="Gene3D" id="1.10.260.40">
    <property type="entry name" value="lambda repressor-like DNA-binding domains"/>
    <property type="match status" value="1"/>
</dbReference>
<dbReference type="PRINTS" id="PR00036">
    <property type="entry name" value="HTHLACI"/>
</dbReference>
<name>R2T4P8_9ENTE</name>
<dbReference type="SMART" id="SM00354">
    <property type="entry name" value="HTH_LACI"/>
    <property type="match status" value="1"/>
</dbReference>
<proteinExistence type="predicted"/>
<dbReference type="GO" id="GO:0003700">
    <property type="term" value="F:DNA-binding transcription factor activity"/>
    <property type="evidence" value="ECO:0007669"/>
    <property type="project" value="TreeGrafter"/>
</dbReference>
<evidence type="ECO:0000259" key="4">
    <source>
        <dbReference type="PROSITE" id="PS50932"/>
    </source>
</evidence>
<gene>
    <name evidence="5" type="ORF">UAU_01196</name>
</gene>
<dbReference type="OrthoDB" id="9798934at2"/>
<dbReference type="PROSITE" id="PS50932">
    <property type="entry name" value="HTH_LACI_2"/>
    <property type="match status" value="1"/>
</dbReference>
<dbReference type="InterPro" id="IPR010982">
    <property type="entry name" value="Lambda_DNA-bd_dom_sf"/>
</dbReference>
<evidence type="ECO:0000313" key="5">
    <source>
        <dbReference type="EMBL" id="EOH95234.1"/>
    </source>
</evidence>
<reference evidence="5 6" key="1">
    <citation type="submission" date="2013-02" db="EMBL/GenBank/DDBJ databases">
        <title>The Genome Sequence of Enterococcus pallens BAA-351.</title>
        <authorList>
            <consortium name="The Broad Institute Genome Sequencing Platform"/>
            <consortium name="The Broad Institute Genome Sequencing Center for Infectious Disease"/>
            <person name="Earl A.M."/>
            <person name="Gilmore M.S."/>
            <person name="Lebreton F."/>
            <person name="Walker B."/>
            <person name="Young S.K."/>
            <person name="Zeng Q."/>
            <person name="Gargeya S."/>
            <person name="Fitzgerald M."/>
            <person name="Haas B."/>
            <person name="Abouelleil A."/>
            <person name="Alvarado L."/>
            <person name="Arachchi H.M."/>
            <person name="Berlin A.M."/>
            <person name="Chapman S.B."/>
            <person name="Dewar J."/>
            <person name="Goldberg J."/>
            <person name="Griggs A."/>
            <person name="Gujja S."/>
            <person name="Hansen M."/>
            <person name="Howarth C."/>
            <person name="Imamovic A."/>
            <person name="Larimer J."/>
            <person name="McCowan C."/>
            <person name="Murphy C."/>
            <person name="Neiman D."/>
            <person name="Pearson M."/>
            <person name="Priest M."/>
            <person name="Roberts A."/>
            <person name="Saif S."/>
            <person name="Shea T."/>
            <person name="Sisk P."/>
            <person name="Sykes S."/>
            <person name="Wortman J."/>
            <person name="Nusbaum C."/>
            <person name="Birren B."/>
        </authorList>
    </citation>
    <scope>NUCLEOTIDE SEQUENCE [LARGE SCALE GENOMIC DNA]</scope>
    <source>
        <strain evidence="5 6">ATCC BAA-351</strain>
    </source>
</reference>
<dbReference type="InterPro" id="IPR000843">
    <property type="entry name" value="HTH_LacI"/>
</dbReference>
<dbReference type="PANTHER" id="PTHR30146">
    <property type="entry name" value="LACI-RELATED TRANSCRIPTIONAL REPRESSOR"/>
    <property type="match status" value="1"/>
</dbReference>
<sequence length="315" mass="35600">MANIRDIAKLAGVSLSTVSRVINQEKYVSDEKRKLVQEAIEKTGYIRNGNAVKLSTGKSGIIGVQIPYNNSCYDQLIDSILLATKEKGYQVQLLPTYYEQETENYYYSMLEQKLIDGLILTSRTPHPINWSRLLAKGKLVSTEKLETTEVPMIYADREQVYNQLFSQLHAKKVKDVVFVTKRSAEQSITTRNKIKAFEQYFGKAEEGKNYFVEIDDYESGYAWAQKQAAAGKIPAYVYTNGDSTAAGILAAFQEAGFQHKKDFCLVGEGNSSYSKLLNFSTIDFSSREIGQDCVDFLLSDQQQICCRKEAKLILR</sequence>
<accession>R2T4P8</accession>
<protein>
    <recommendedName>
        <fullName evidence="4">HTH lacI-type domain-containing protein</fullName>
    </recommendedName>
</protein>
<evidence type="ECO:0000256" key="3">
    <source>
        <dbReference type="ARBA" id="ARBA00023163"/>
    </source>
</evidence>
<dbReference type="PANTHER" id="PTHR30146:SF105">
    <property type="entry name" value="CATABOLITE CONTROL PROTEIN B"/>
    <property type="match status" value="1"/>
</dbReference>
<dbReference type="Gene3D" id="3.40.50.2300">
    <property type="match status" value="2"/>
</dbReference>
<organism evidence="5 6">
    <name type="scientific">Enterococcus pallens ATCC BAA-351</name>
    <dbReference type="NCBI Taxonomy" id="1158607"/>
    <lineage>
        <taxon>Bacteria</taxon>
        <taxon>Bacillati</taxon>
        <taxon>Bacillota</taxon>
        <taxon>Bacilli</taxon>
        <taxon>Lactobacillales</taxon>
        <taxon>Enterococcaceae</taxon>
        <taxon>Enterococcus</taxon>
    </lineage>
</organism>
<comment type="caution">
    <text evidence="5">The sequence shown here is derived from an EMBL/GenBank/DDBJ whole genome shotgun (WGS) entry which is preliminary data.</text>
</comment>
<dbReference type="PROSITE" id="PS00356">
    <property type="entry name" value="HTH_LACI_1"/>
    <property type="match status" value="1"/>
</dbReference>
<dbReference type="Pfam" id="PF00356">
    <property type="entry name" value="LacI"/>
    <property type="match status" value="1"/>
</dbReference>
<dbReference type="Proteomes" id="UP000013782">
    <property type="component" value="Unassembled WGS sequence"/>
</dbReference>
<keyword evidence="6" id="KW-1185">Reference proteome</keyword>
<keyword evidence="2" id="KW-0238">DNA-binding</keyword>
<dbReference type="CDD" id="cd01392">
    <property type="entry name" value="HTH_LacI"/>
    <property type="match status" value="1"/>
</dbReference>
<dbReference type="RefSeq" id="WP_010756226.1">
    <property type="nucleotide sequence ID" value="NZ_ASWD01000002.1"/>
</dbReference>
<dbReference type="InterPro" id="IPR001761">
    <property type="entry name" value="Peripla_BP/Lac1_sug-bd_dom"/>
</dbReference>
<dbReference type="SUPFAM" id="SSF47413">
    <property type="entry name" value="lambda repressor-like DNA-binding domains"/>
    <property type="match status" value="1"/>
</dbReference>